<dbReference type="EMBL" id="JABWRS010000001">
    <property type="protein sequence ID" value="MBC3474173.1"/>
    <property type="molecule type" value="Genomic_DNA"/>
</dbReference>
<dbReference type="Gene3D" id="1.10.10.10">
    <property type="entry name" value="Winged helix-like DNA-binding domain superfamily/Winged helix DNA-binding domain"/>
    <property type="match status" value="1"/>
</dbReference>
<comment type="similarity">
    <text evidence="1">Belongs to the LysR transcriptional regulatory family.</text>
</comment>
<accession>A0ABR6V161</accession>
<dbReference type="PANTHER" id="PTHR30537">
    <property type="entry name" value="HTH-TYPE TRANSCRIPTIONAL REGULATOR"/>
    <property type="match status" value="1"/>
</dbReference>
<reference evidence="6 7" key="1">
    <citation type="journal article" date="2020" name="Microorganisms">
        <title>Reliable Identification of Environmental Pseudomonas Isolates Using the rpoD Gene.</title>
        <authorList>
            <consortium name="The Broad Institute Genome Sequencing Platform"/>
            <person name="Girard L."/>
            <person name="Lood C."/>
            <person name="Rokni-Zadeh H."/>
            <person name="van Noort V."/>
            <person name="Lavigne R."/>
            <person name="De Mot R."/>
        </authorList>
    </citation>
    <scope>NUCLEOTIDE SEQUENCE [LARGE SCALE GENOMIC DNA]</scope>
    <source>
        <strain evidence="6 7">RW7P2</strain>
    </source>
</reference>
<dbReference type="RefSeq" id="WP_027908151.1">
    <property type="nucleotide sequence ID" value="NZ_JABWRR010000016.1"/>
</dbReference>
<sequence>MPRVDDLQIFLTTTEVGSFSAAARLLDISPALASGAIQRLETCLGVRLFIRSTRRLRLSEDGVRYLPHARQALESLDLGELALTEGRDEIAGLLRLSMPSDLGRNVLLPWLDAFQQLHPQVLLQLRVSDQVADLFGEQLDASIRYGQLADSSLVSLMLSPSNRRTVCASPDYIARHGRPQTLEDLSRHNCLRYVMGEQTYERWHFHTPDGVKTLQVTGDRISDDADIVRRWAVAGLGVVYKSKLDVMDDIRRGKLVEIFPPEHGQPAPLQLVCAHRTSLTPALQVLRTFLAERCEHYINTSIAGH</sequence>
<evidence type="ECO:0000256" key="4">
    <source>
        <dbReference type="ARBA" id="ARBA00023163"/>
    </source>
</evidence>
<dbReference type="InterPro" id="IPR005119">
    <property type="entry name" value="LysR_subst-bd"/>
</dbReference>
<feature type="domain" description="HTH lysR-type" evidence="5">
    <location>
        <begin position="2"/>
        <end position="59"/>
    </location>
</feature>
<gene>
    <name evidence="6" type="ORF">HU747_01050</name>
</gene>
<organism evidence="6 7">
    <name type="scientific">Pseudomonas taiwanensis</name>
    <dbReference type="NCBI Taxonomy" id="470150"/>
    <lineage>
        <taxon>Bacteria</taxon>
        <taxon>Pseudomonadati</taxon>
        <taxon>Pseudomonadota</taxon>
        <taxon>Gammaproteobacteria</taxon>
        <taxon>Pseudomonadales</taxon>
        <taxon>Pseudomonadaceae</taxon>
        <taxon>Pseudomonas</taxon>
    </lineage>
</organism>
<dbReference type="InterPro" id="IPR000847">
    <property type="entry name" value="LysR_HTH_N"/>
</dbReference>
<dbReference type="Proteomes" id="UP000628086">
    <property type="component" value="Unassembled WGS sequence"/>
</dbReference>
<evidence type="ECO:0000256" key="1">
    <source>
        <dbReference type="ARBA" id="ARBA00009437"/>
    </source>
</evidence>
<keyword evidence="7" id="KW-1185">Reference proteome</keyword>
<dbReference type="PANTHER" id="PTHR30537:SF21">
    <property type="entry name" value="HTH-TYPE TRANSCRIPTIONAL REGULATOR SINR-RELATED"/>
    <property type="match status" value="1"/>
</dbReference>
<dbReference type="InterPro" id="IPR036388">
    <property type="entry name" value="WH-like_DNA-bd_sf"/>
</dbReference>
<dbReference type="SUPFAM" id="SSF46785">
    <property type="entry name" value="Winged helix' DNA-binding domain"/>
    <property type="match status" value="1"/>
</dbReference>
<protein>
    <submittedName>
        <fullName evidence="6">LysR family transcriptional regulator</fullName>
    </submittedName>
</protein>
<dbReference type="Pfam" id="PF03466">
    <property type="entry name" value="LysR_substrate"/>
    <property type="match status" value="1"/>
</dbReference>
<dbReference type="SUPFAM" id="SSF53850">
    <property type="entry name" value="Periplasmic binding protein-like II"/>
    <property type="match status" value="1"/>
</dbReference>
<keyword evidence="4" id="KW-0804">Transcription</keyword>
<keyword evidence="3" id="KW-0238">DNA-binding</keyword>
<dbReference type="InterPro" id="IPR058163">
    <property type="entry name" value="LysR-type_TF_proteobact-type"/>
</dbReference>
<name>A0ABR6V161_9PSED</name>
<evidence type="ECO:0000313" key="6">
    <source>
        <dbReference type="EMBL" id="MBC3474173.1"/>
    </source>
</evidence>
<evidence type="ECO:0000313" key="7">
    <source>
        <dbReference type="Proteomes" id="UP000628086"/>
    </source>
</evidence>
<dbReference type="PROSITE" id="PS50931">
    <property type="entry name" value="HTH_LYSR"/>
    <property type="match status" value="1"/>
</dbReference>
<evidence type="ECO:0000259" key="5">
    <source>
        <dbReference type="PROSITE" id="PS50931"/>
    </source>
</evidence>
<evidence type="ECO:0000256" key="2">
    <source>
        <dbReference type="ARBA" id="ARBA00023015"/>
    </source>
</evidence>
<proteinExistence type="inferred from homology"/>
<dbReference type="Pfam" id="PF00126">
    <property type="entry name" value="HTH_1"/>
    <property type="match status" value="1"/>
</dbReference>
<dbReference type="Gene3D" id="3.40.190.290">
    <property type="match status" value="1"/>
</dbReference>
<evidence type="ECO:0000256" key="3">
    <source>
        <dbReference type="ARBA" id="ARBA00023125"/>
    </source>
</evidence>
<dbReference type="InterPro" id="IPR036390">
    <property type="entry name" value="WH_DNA-bd_sf"/>
</dbReference>
<comment type="caution">
    <text evidence="6">The sequence shown here is derived from an EMBL/GenBank/DDBJ whole genome shotgun (WGS) entry which is preliminary data.</text>
</comment>
<keyword evidence="2" id="KW-0805">Transcription regulation</keyword>
<dbReference type="CDD" id="cd08422">
    <property type="entry name" value="PBP2_CrgA_like"/>
    <property type="match status" value="1"/>
</dbReference>